<sequence>MRTRVSVFIQGRAKNTEGKEMTELELFGYAVIAATGICVAVWVAVASLIVLSVWEWARLYP</sequence>
<keyword evidence="1" id="KW-0812">Transmembrane</keyword>
<feature type="transmembrane region" description="Helical" evidence="1">
    <location>
        <begin position="26"/>
        <end position="54"/>
    </location>
</feature>
<reference evidence="2" key="1">
    <citation type="submission" date="2020-04" db="EMBL/GenBank/DDBJ databases">
        <authorList>
            <person name="Chiriac C."/>
            <person name="Salcher M."/>
            <person name="Ghai R."/>
            <person name="Kavagutti S V."/>
        </authorList>
    </citation>
    <scope>NUCLEOTIDE SEQUENCE</scope>
</reference>
<keyword evidence="1" id="KW-1133">Transmembrane helix</keyword>
<organism evidence="2">
    <name type="scientific">uncultured Caudovirales phage</name>
    <dbReference type="NCBI Taxonomy" id="2100421"/>
    <lineage>
        <taxon>Viruses</taxon>
        <taxon>Duplodnaviria</taxon>
        <taxon>Heunggongvirae</taxon>
        <taxon>Uroviricota</taxon>
        <taxon>Caudoviricetes</taxon>
        <taxon>Peduoviridae</taxon>
        <taxon>Maltschvirus</taxon>
        <taxon>Maltschvirus maltsch</taxon>
    </lineage>
</organism>
<accession>A0A6J5NWL1</accession>
<proteinExistence type="predicted"/>
<protein>
    <submittedName>
        <fullName evidence="2">Uncharacterized protein</fullName>
    </submittedName>
</protein>
<evidence type="ECO:0000313" key="2">
    <source>
        <dbReference type="EMBL" id="CAB4161671.1"/>
    </source>
</evidence>
<name>A0A6J5NWL1_9CAUD</name>
<gene>
    <name evidence="2" type="ORF">UFOVP761_27</name>
</gene>
<keyword evidence="1" id="KW-0472">Membrane</keyword>
<evidence type="ECO:0000256" key="1">
    <source>
        <dbReference type="SAM" id="Phobius"/>
    </source>
</evidence>
<dbReference type="EMBL" id="LR796718">
    <property type="protein sequence ID" value="CAB4161671.1"/>
    <property type="molecule type" value="Genomic_DNA"/>
</dbReference>